<accession>A0ABV6CFS8</accession>
<evidence type="ECO:0000313" key="3">
    <source>
        <dbReference type="Proteomes" id="UP001589795"/>
    </source>
</evidence>
<evidence type="ECO:0000313" key="2">
    <source>
        <dbReference type="EMBL" id="MFC0199591.1"/>
    </source>
</evidence>
<gene>
    <name evidence="2" type="ORF">ACFFIZ_04510</name>
</gene>
<dbReference type="Proteomes" id="UP001589795">
    <property type="component" value="Unassembled WGS sequence"/>
</dbReference>
<keyword evidence="3" id="KW-1185">Reference proteome</keyword>
<dbReference type="EMBL" id="JBHLWQ010000050">
    <property type="protein sequence ID" value="MFC0199591.1"/>
    <property type="molecule type" value="Genomic_DNA"/>
</dbReference>
<dbReference type="Pfam" id="PF00403">
    <property type="entry name" value="HMA"/>
    <property type="match status" value="1"/>
</dbReference>
<proteinExistence type="predicted"/>
<evidence type="ECO:0000259" key="1">
    <source>
        <dbReference type="PROSITE" id="PS50846"/>
    </source>
</evidence>
<dbReference type="RefSeq" id="WP_265506077.1">
    <property type="nucleotide sequence ID" value="NZ_JAOTBE010000008.1"/>
</dbReference>
<comment type="caution">
    <text evidence="2">The sequence shown here is derived from an EMBL/GenBank/DDBJ whole genome shotgun (WGS) entry which is preliminary data.</text>
</comment>
<dbReference type="PROSITE" id="PS50846">
    <property type="entry name" value="HMA_2"/>
    <property type="match status" value="1"/>
</dbReference>
<organism evidence="2 3">
    <name type="scientific">Paracoccus rhizosphaerae</name>
    <dbReference type="NCBI Taxonomy" id="1133347"/>
    <lineage>
        <taxon>Bacteria</taxon>
        <taxon>Pseudomonadati</taxon>
        <taxon>Pseudomonadota</taxon>
        <taxon>Alphaproteobacteria</taxon>
        <taxon>Rhodobacterales</taxon>
        <taxon>Paracoccaceae</taxon>
        <taxon>Paracoccus</taxon>
    </lineage>
</organism>
<dbReference type="SUPFAM" id="SSF55008">
    <property type="entry name" value="HMA, heavy metal-associated domain"/>
    <property type="match status" value="1"/>
</dbReference>
<protein>
    <submittedName>
        <fullName evidence="2">Heavy-metal-associated domain-containing protein</fullName>
    </submittedName>
</protein>
<feature type="domain" description="HMA" evidence="1">
    <location>
        <begin position="1"/>
        <end position="62"/>
    </location>
</feature>
<dbReference type="CDD" id="cd00371">
    <property type="entry name" value="HMA"/>
    <property type="match status" value="1"/>
</dbReference>
<reference evidence="2 3" key="1">
    <citation type="submission" date="2024-09" db="EMBL/GenBank/DDBJ databases">
        <authorList>
            <person name="Sun Q."/>
            <person name="Mori K."/>
        </authorList>
    </citation>
    <scope>NUCLEOTIDE SEQUENCE [LARGE SCALE GENOMIC DNA]</scope>
    <source>
        <strain evidence="2 3">CCM 7904</strain>
    </source>
</reference>
<name>A0ABV6CFS8_9RHOB</name>
<dbReference type="InterPro" id="IPR006121">
    <property type="entry name" value="HMA_dom"/>
</dbReference>
<dbReference type="Gene3D" id="3.30.70.100">
    <property type="match status" value="1"/>
</dbReference>
<sequence>MRFHIPNMNCGGCARSVTRAIQSVDANARITIEQASREIEISTDLPRQQIVAALAAAGYPAAPTAA</sequence>
<dbReference type="InterPro" id="IPR036163">
    <property type="entry name" value="HMA_dom_sf"/>
</dbReference>